<accession>A0ABP3XUB6</accession>
<dbReference type="Proteomes" id="UP001500507">
    <property type="component" value="Unassembled WGS sequence"/>
</dbReference>
<comment type="caution">
    <text evidence="3">The sequence shown here is derived from an EMBL/GenBank/DDBJ whole genome shotgun (WGS) entry which is preliminary data.</text>
</comment>
<dbReference type="Gene3D" id="2.160.20.10">
    <property type="entry name" value="Single-stranded right-handed beta-helix, Pectin lyase-like"/>
    <property type="match status" value="1"/>
</dbReference>
<dbReference type="EMBL" id="BAAAFG010000015">
    <property type="protein sequence ID" value="GAA0872830.1"/>
    <property type="molecule type" value="Genomic_DNA"/>
</dbReference>
<dbReference type="InterPro" id="IPR006626">
    <property type="entry name" value="PbH1"/>
</dbReference>
<dbReference type="NCBIfam" id="NF041518">
    <property type="entry name" value="choice_anch_Q"/>
    <property type="match status" value="1"/>
</dbReference>
<dbReference type="SMART" id="SM00710">
    <property type="entry name" value="PbH1"/>
    <property type="match status" value="5"/>
</dbReference>
<evidence type="ECO:0000313" key="3">
    <source>
        <dbReference type="EMBL" id="GAA0872830.1"/>
    </source>
</evidence>
<dbReference type="NCBIfam" id="TIGR04183">
    <property type="entry name" value="Por_Secre_tail"/>
    <property type="match status" value="1"/>
</dbReference>
<evidence type="ECO:0000313" key="4">
    <source>
        <dbReference type="Proteomes" id="UP001500507"/>
    </source>
</evidence>
<dbReference type="Pfam" id="PF18962">
    <property type="entry name" value="Por_Secre_tail"/>
    <property type="match status" value="1"/>
</dbReference>
<organism evidence="3 4">
    <name type="scientific">Gangjinia marincola</name>
    <dbReference type="NCBI Taxonomy" id="578463"/>
    <lineage>
        <taxon>Bacteria</taxon>
        <taxon>Pseudomonadati</taxon>
        <taxon>Bacteroidota</taxon>
        <taxon>Flavobacteriia</taxon>
        <taxon>Flavobacteriales</taxon>
        <taxon>Flavobacteriaceae</taxon>
        <taxon>Gangjinia</taxon>
    </lineage>
</organism>
<name>A0ABP3XUB6_9FLAO</name>
<gene>
    <name evidence="3" type="ORF">GCM10009117_19770</name>
</gene>
<keyword evidence="4" id="KW-1185">Reference proteome</keyword>
<protein>
    <recommendedName>
        <fullName evidence="2">Secretion system C-terminal sorting domain-containing protein</fullName>
    </recommendedName>
</protein>
<dbReference type="InterPro" id="IPR059226">
    <property type="entry name" value="Choice_anch_Q_dom"/>
</dbReference>
<reference evidence="4" key="1">
    <citation type="journal article" date="2019" name="Int. J. Syst. Evol. Microbiol.">
        <title>The Global Catalogue of Microorganisms (GCM) 10K type strain sequencing project: providing services to taxonomists for standard genome sequencing and annotation.</title>
        <authorList>
            <consortium name="The Broad Institute Genomics Platform"/>
            <consortium name="The Broad Institute Genome Sequencing Center for Infectious Disease"/>
            <person name="Wu L."/>
            <person name="Ma J."/>
        </authorList>
    </citation>
    <scope>NUCLEOTIDE SEQUENCE [LARGE SCALE GENOMIC DNA]</scope>
    <source>
        <strain evidence="4">JCM 16082</strain>
    </source>
</reference>
<evidence type="ECO:0000256" key="1">
    <source>
        <dbReference type="ARBA" id="ARBA00022729"/>
    </source>
</evidence>
<dbReference type="SUPFAM" id="SSF51126">
    <property type="entry name" value="Pectin lyase-like"/>
    <property type="match status" value="1"/>
</dbReference>
<dbReference type="InterPro" id="IPR026444">
    <property type="entry name" value="Secre_tail"/>
</dbReference>
<dbReference type="InterPro" id="IPR012334">
    <property type="entry name" value="Pectin_lyas_fold"/>
</dbReference>
<evidence type="ECO:0000259" key="2">
    <source>
        <dbReference type="Pfam" id="PF18962"/>
    </source>
</evidence>
<dbReference type="InterPro" id="IPR011050">
    <property type="entry name" value="Pectin_lyase_fold/virulence"/>
</dbReference>
<feature type="domain" description="Secretion system C-terminal sorting" evidence="2">
    <location>
        <begin position="445"/>
        <end position="509"/>
    </location>
</feature>
<proteinExistence type="predicted"/>
<sequence length="512" mass="54531">MLGVSLANLMHAQIYVDQTATGDNNGTSWDNAYVDLQDALTNANPNDEIWVAQGRYVPPQAGRFASFITQPSQIGLKIYGGFNGIETALNQRDFRNNPTVLDGDKNGDDTPGVIDANNAFRQDNVYNVVLIQGDDVTIDGFTIENGHANGNDLPQQNGAAIRKTQAPAKLTVKNCLITNNYANTSAAGIFFWVDKVGSELIAEGNVFTNNRAQWGTGIYAVLLDPNPTATMDVRVLGNLFAKNEAIGGNSLGASALWVRGLATQGIVDVDIINNTIYNNVDNVLSNQGETRTTVGVDAVGTSTISTTYANNINDNNADLSGTVASNNIMTVLSGTYLGNEADVFINNNLTDVSFGGAADIPPASLANNILGNPSYVDEANNDLNLVQGSLGIDAGDNTSLPAGFTSDLAGNPRIVNTTVDAGAFEFQGNLSVSSLNKENFKLSFYPNPATDVLTINAENKKLTEISIFSLQGRKILQSKNNTVDVSKLQAGIYLVKAVSQEGIIMTKRFIKK</sequence>
<keyword evidence="1" id="KW-0732">Signal</keyword>